<accession>A0A9W6GXS6</accession>
<dbReference type="EMBL" id="BSEC01000001">
    <property type="protein sequence ID" value="GLI94952.1"/>
    <property type="molecule type" value="Genomic_DNA"/>
</dbReference>
<reference evidence="1" key="1">
    <citation type="journal article" date="2023" name="Int. J. Syst. Evol. Microbiol.">
        <title>Methylocystis iwaonis sp. nov., a type II methane-oxidizing bacterium from surface soil of a rice paddy field in Japan, and emended description of the genus Methylocystis (ex Whittenbury et al. 1970) Bowman et al. 1993.</title>
        <authorList>
            <person name="Kaise H."/>
            <person name="Sawadogo J.B."/>
            <person name="Alam M.S."/>
            <person name="Ueno C."/>
            <person name="Dianou D."/>
            <person name="Shinjo R."/>
            <person name="Asakawa S."/>
        </authorList>
    </citation>
    <scope>NUCLEOTIDE SEQUENCE</scope>
    <source>
        <strain evidence="1">LMG27198</strain>
    </source>
</reference>
<evidence type="ECO:0000313" key="2">
    <source>
        <dbReference type="Proteomes" id="UP001144323"/>
    </source>
</evidence>
<dbReference type="Proteomes" id="UP001144323">
    <property type="component" value="Unassembled WGS sequence"/>
</dbReference>
<evidence type="ECO:0000313" key="1">
    <source>
        <dbReference type="EMBL" id="GLI94952.1"/>
    </source>
</evidence>
<proteinExistence type="predicted"/>
<protein>
    <submittedName>
        <fullName evidence="1">Uncharacterized protein</fullName>
    </submittedName>
</protein>
<comment type="caution">
    <text evidence="1">The sequence shown here is derived from an EMBL/GenBank/DDBJ whole genome shotgun (WGS) entry which is preliminary data.</text>
</comment>
<sequence length="100" mass="11463">MRLNFLAERAITYPKNHPSFVMSKNLVLHLDQIENALFFHEIANEQGNPCILGKTQSISDRPLPLYRNLLDASEVDSIQQNPNPFSWSGHFVDQHLAYKA</sequence>
<keyword evidence="2" id="KW-1185">Reference proteome</keyword>
<name>A0A9W6GXS6_9HYPH</name>
<organism evidence="1 2">
    <name type="scientific">Methylocystis echinoides</name>
    <dbReference type="NCBI Taxonomy" id="29468"/>
    <lineage>
        <taxon>Bacteria</taxon>
        <taxon>Pseudomonadati</taxon>
        <taxon>Pseudomonadota</taxon>
        <taxon>Alphaproteobacteria</taxon>
        <taxon>Hyphomicrobiales</taxon>
        <taxon>Methylocystaceae</taxon>
        <taxon>Methylocystis</taxon>
    </lineage>
</organism>
<dbReference type="AlphaFoldDB" id="A0A9W6GXS6"/>
<gene>
    <name evidence="1" type="ORF">LMG27198_39440</name>
</gene>